<gene>
    <name evidence="2" type="ORF">RCL2_000143200</name>
    <name evidence="1" type="ORF">RclHR1_11680002</name>
</gene>
<comment type="caution">
    <text evidence="1">The sequence shown here is derived from an EMBL/GenBank/DDBJ whole genome shotgun (WGS) entry which is preliminary data.</text>
</comment>
<keyword evidence="3" id="KW-1185">Reference proteome</keyword>
<reference evidence="1 3" key="1">
    <citation type="submission" date="2017-11" db="EMBL/GenBank/DDBJ databases">
        <title>The genome of Rhizophagus clarus HR1 reveals common genetic basis of auxotrophy among arbuscular mycorrhizal fungi.</title>
        <authorList>
            <person name="Kobayashi Y."/>
        </authorList>
    </citation>
    <scope>NUCLEOTIDE SEQUENCE [LARGE SCALE GENOMIC DNA]</scope>
    <source>
        <strain evidence="1 3">HR1</strain>
    </source>
</reference>
<dbReference type="AlphaFoldDB" id="A0A2Z6Q511"/>
<evidence type="ECO:0000313" key="2">
    <source>
        <dbReference type="EMBL" id="GES73925.1"/>
    </source>
</evidence>
<dbReference type="OrthoDB" id="2320997at2759"/>
<evidence type="ECO:0000313" key="1">
    <source>
        <dbReference type="EMBL" id="GBB85097.1"/>
    </source>
</evidence>
<dbReference type="Proteomes" id="UP000615446">
    <property type="component" value="Unassembled WGS sequence"/>
</dbReference>
<proteinExistence type="predicted"/>
<sequence>MIQQFNISISQVLHMNECIKFFHYTLDDDNFYHITCHTLSQDSVFSDDHNYDHGFFYYDSEIDYYIECKLFSHPLIINILNKEIYGIDNEINNLDEKKSLTLNQKLNLERDLKQILPFHFMKNHILKRKLRPSPNKNVNPFHGHNIEQVSLTDGQNNFDNQSGFYQNRDVNYTYDMAHQQQQIDFNNMTSTRASLNEVGGYIHNVIPQQQTNLLNMSSAEREMRSGYKCTTNLSHGDNIMTTQMTSMINIQNGCLPHQNRAEDNQQAFDKFPQHQVSGREMRPDYGINTSSSQDNVATYDVSTTDINHDYHVDYTRNTYSQQQIDLNSLPQNHTPEGKNYMITTQSIPTVDINRDYCNENSMPYRCEY</sequence>
<reference evidence="2" key="2">
    <citation type="submission" date="2019-10" db="EMBL/GenBank/DDBJ databases">
        <title>Conservation and host-specific expression of non-tandemly repeated heterogenous ribosome RNA gene in arbuscular mycorrhizal fungi.</title>
        <authorList>
            <person name="Maeda T."/>
            <person name="Kobayashi Y."/>
            <person name="Nakagawa T."/>
            <person name="Ezawa T."/>
            <person name="Yamaguchi K."/>
            <person name="Bino T."/>
            <person name="Nishimoto Y."/>
            <person name="Shigenobu S."/>
            <person name="Kawaguchi M."/>
        </authorList>
    </citation>
    <scope>NUCLEOTIDE SEQUENCE</scope>
    <source>
        <strain evidence="2">HR1</strain>
    </source>
</reference>
<dbReference type="Proteomes" id="UP000247702">
    <property type="component" value="Unassembled WGS sequence"/>
</dbReference>
<accession>A0A2Z6Q511</accession>
<name>A0A2Z6Q511_9GLOM</name>
<protein>
    <submittedName>
        <fullName evidence="1">Uncharacterized protein</fullName>
    </submittedName>
</protein>
<evidence type="ECO:0000313" key="3">
    <source>
        <dbReference type="Proteomes" id="UP000247702"/>
    </source>
</evidence>
<dbReference type="EMBL" id="BEXD01000189">
    <property type="protein sequence ID" value="GBB85097.1"/>
    <property type="molecule type" value="Genomic_DNA"/>
</dbReference>
<dbReference type="EMBL" id="BLAL01000011">
    <property type="protein sequence ID" value="GES73925.1"/>
    <property type="molecule type" value="Genomic_DNA"/>
</dbReference>
<organism evidence="1 3">
    <name type="scientific">Rhizophagus clarus</name>
    <dbReference type="NCBI Taxonomy" id="94130"/>
    <lineage>
        <taxon>Eukaryota</taxon>
        <taxon>Fungi</taxon>
        <taxon>Fungi incertae sedis</taxon>
        <taxon>Mucoromycota</taxon>
        <taxon>Glomeromycotina</taxon>
        <taxon>Glomeromycetes</taxon>
        <taxon>Glomerales</taxon>
        <taxon>Glomeraceae</taxon>
        <taxon>Rhizophagus</taxon>
    </lineage>
</organism>